<protein>
    <submittedName>
        <fullName evidence="1">Uncharacterized protein</fullName>
    </submittedName>
</protein>
<organism evidence="1 2">
    <name type="scientific">Thiocapsa marina 5811</name>
    <dbReference type="NCBI Taxonomy" id="768671"/>
    <lineage>
        <taxon>Bacteria</taxon>
        <taxon>Pseudomonadati</taxon>
        <taxon>Pseudomonadota</taxon>
        <taxon>Gammaproteobacteria</taxon>
        <taxon>Chromatiales</taxon>
        <taxon>Chromatiaceae</taxon>
        <taxon>Thiocapsa</taxon>
    </lineage>
</organism>
<sequence length="46" mass="4837">MGDDTAKRGIGASRREEPVLAPFGLAAEVIRCGARDIPQLAIDAEV</sequence>
<reference evidence="1 2" key="1">
    <citation type="submission" date="2011-06" db="EMBL/GenBank/DDBJ databases">
        <title>The draft genome of Thiocapsa marina 5811.</title>
        <authorList>
            <consortium name="US DOE Joint Genome Institute (JGI-PGF)"/>
            <person name="Lucas S."/>
            <person name="Han J."/>
            <person name="Cheng J.-F."/>
            <person name="Goodwin L."/>
            <person name="Pitluck S."/>
            <person name="Peters L."/>
            <person name="Land M.L."/>
            <person name="Hauser L."/>
            <person name="Vogl K."/>
            <person name="Liu Z."/>
            <person name="Imhoff J."/>
            <person name="Thiel V."/>
            <person name="Frigaard N.-U."/>
            <person name="Bryant D."/>
            <person name="Woyke T.J."/>
        </authorList>
    </citation>
    <scope>NUCLEOTIDE SEQUENCE [LARGE SCALE GENOMIC DNA]</scope>
    <source>
        <strain evidence="1 2">5811</strain>
    </source>
</reference>
<dbReference type="RefSeq" id="WP_007191563.1">
    <property type="nucleotide sequence ID" value="NZ_AFWV01000002.1"/>
</dbReference>
<proteinExistence type="predicted"/>
<keyword evidence="2" id="KW-1185">Reference proteome</keyword>
<dbReference type="EMBL" id="AFWV01000002">
    <property type="protein sequence ID" value="EGV20010.1"/>
    <property type="molecule type" value="Genomic_DNA"/>
</dbReference>
<accession>F9U6Y4</accession>
<dbReference type="AlphaFoldDB" id="F9U6Y4"/>
<gene>
    <name evidence="1" type="ORF">ThimaDRAFT_0686</name>
</gene>
<evidence type="ECO:0000313" key="2">
    <source>
        <dbReference type="Proteomes" id="UP000005459"/>
    </source>
</evidence>
<evidence type="ECO:0000313" key="1">
    <source>
        <dbReference type="EMBL" id="EGV20010.1"/>
    </source>
</evidence>
<name>F9U6Y4_9GAMM</name>
<dbReference type="Proteomes" id="UP000005459">
    <property type="component" value="Unassembled WGS sequence"/>
</dbReference>